<keyword evidence="6" id="KW-1185">Reference proteome</keyword>
<dbReference type="CDD" id="cd04647">
    <property type="entry name" value="LbH_MAT_like"/>
    <property type="match status" value="1"/>
</dbReference>
<dbReference type="KEGG" id="ifl:C1H71_07800"/>
<dbReference type="InterPro" id="IPR001451">
    <property type="entry name" value="Hexapep"/>
</dbReference>
<evidence type="ECO:0000313" key="5">
    <source>
        <dbReference type="EMBL" id="QBC43452.1"/>
    </source>
</evidence>
<name>A0A7G3G8E0_9NEIS</name>
<sequence>MPCQYQNIYLIDPELAGSPAQNVPKRLLEHGVNIGLSSFFSGTPRLAYTRVIDVELLDAGLIESEIDAALFAGSISIGSQCYIESGHLPAFHNQPVKLSTVQINDGPVGQIRIGDRVVLQGVAILAYQKVEIGNDVIFGPMVTIMDSSGHPLLGRGQAGEASRIRSAPVRIGNGAWIGAGATILKGVTIGEGAVVGTQAVVSQDVPAFCVVTGNPARVVKCLMAEPIKTAETRGMGKLQMA</sequence>
<dbReference type="InterPro" id="IPR018357">
    <property type="entry name" value="Hexapep_transf_CS"/>
</dbReference>
<dbReference type="SUPFAM" id="SSF51161">
    <property type="entry name" value="Trimeric LpxA-like enzymes"/>
    <property type="match status" value="1"/>
</dbReference>
<dbReference type="Proteomes" id="UP000515917">
    <property type="component" value="Chromosome"/>
</dbReference>
<proteinExistence type="inferred from homology"/>
<dbReference type="Gene3D" id="2.160.10.10">
    <property type="entry name" value="Hexapeptide repeat proteins"/>
    <property type="match status" value="1"/>
</dbReference>
<dbReference type="PANTHER" id="PTHR23416:SF23">
    <property type="entry name" value="ACETYLTRANSFERASE C18B11.09C-RELATED"/>
    <property type="match status" value="1"/>
</dbReference>
<gene>
    <name evidence="5" type="ORF">C1H71_07800</name>
</gene>
<dbReference type="GO" id="GO:0008374">
    <property type="term" value="F:O-acyltransferase activity"/>
    <property type="evidence" value="ECO:0007669"/>
    <property type="project" value="TreeGrafter"/>
</dbReference>
<evidence type="ECO:0000256" key="4">
    <source>
        <dbReference type="ARBA" id="ARBA00023315"/>
    </source>
</evidence>
<dbReference type="Pfam" id="PF00132">
    <property type="entry name" value="Hexapep"/>
    <property type="match status" value="1"/>
</dbReference>
<dbReference type="AlphaFoldDB" id="A0A7G3G8E0"/>
<dbReference type="GO" id="GO:0005829">
    <property type="term" value="C:cytosol"/>
    <property type="evidence" value="ECO:0007669"/>
    <property type="project" value="TreeGrafter"/>
</dbReference>
<dbReference type="InterPro" id="IPR011004">
    <property type="entry name" value="Trimer_LpxA-like_sf"/>
</dbReference>
<dbReference type="EMBL" id="CP025781">
    <property type="protein sequence ID" value="QBC43452.1"/>
    <property type="molecule type" value="Genomic_DNA"/>
</dbReference>
<reference evidence="5 6" key="1">
    <citation type="submission" date="2018-01" db="EMBL/GenBank/DDBJ databases">
        <title>Genome sequence of Iodobacter sp. strain PCH194 isolated from Indian Trans-Himalaya.</title>
        <authorList>
            <person name="Kumar V."/>
            <person name="Thakur V."/>
            <person name="Kumar S."/>
            <person name="Singh D."/>
        </authorList>
    </citation>
    <scope>NUCLEOTIDE SEQUENCE [LARGE SCALE GENOMIC DNA]</scope>
    <source>
        <strain evidence="5 6">PCH194</strain>
    </source>
</reference>
<dbReference type="PANTHER" id="PTHR23416">
    <property type="entry name" value="SIALIC ACID SYNTHASE-RELATED"/>
    <property type="match status" value="1"/>
</dbReference>
<protein>
    <submittedName>
        <fullName evidence="5">Acyltransferase</fullName>
    </submittedName>
</protein>
<evidence type="ECO:0000256" key="1">
    <source>
        <dbReference type="ARBA" id="ARBA00007274"/>
    </source>
</evidence>
<dbReference type="RefSeq" id="WP_130106031.1">
    <property type="nucleotide sequence ID" value="NZ_CP025781.1"/>
</dbReference>
<evidence type="ECO:0000256" key="2">
    <source>
        <dbReference type="ARBA" id="ARBA00022679"/>
    </source>
</evidence>
<accession>A0A7G3G8E0</accession>
<keyword evidence="3" id="KW-0677">Repeat</keyword>
<evidence type="ECO:0000256" key="3">
    <source>
        <dbReference type="ARBA" id="ARBA00022737"/>
    </source>
</evidence>
<dbReference type="InterPro" id="IPR051159">
    <property type="entry name" value="Hexapeptide_acetyltransf"/>
</dbReference>
<comment type="similarity">
    <text evidence="1">Belongs to the transferase hexapeptide repeat family.</text>
</comment>
<keyword evidence="4 5" id="KW-0012">Acyltransferase</keyword>
<keyword evidence="2 5" id="KW-0808">Transferase</keyword>
<dbReference type="PROSITE" id="PS00101">
    <property type="entry name" value="HEXAPEP_TRANSFERASES"/>
    <property type="match status" value="1"/>
</dbReference>
<organism evidence="5 6">
    <name type="scientific">Iodobacter fluviatilis</name>
    <dbReference type="NCBI Taxonomy" id="537"/>
    <lineage>
        <taxon>Bacteria</taxon>
        <taxon>Pseudomonadati</taxon>
        <taxon>Pseudomonadota</taxon>
        <taxon>Betaproteobacteria</taxon>
        <taxon>Neisseriales</taxon>
        <taxon>Chitinibacteraceae</taxon>
        <taxon>Iodobacter</taxon>
    </lineage>
</organism>
<evidence type="ECO:0000313" key="6">
    <source>
        <dbReference type="Proteomes" id="UP000515917"/>
    </source>
</evidence>